<feature type="signal peptide" evidence="1">
    <location>
        <begin position="1"/>
        <end position="24"/>
    </location>
</feature>
<dbReference type="Proteomes" id="UP000472320">
    <property type="component" value="Unassembled WGS sequence"/>
</dbReference>
<sequence length="236" mass="24598">MKYLNQKICAIAAVAALFSPIAQADTWTLNFNNAGLYTNNGTNPPLMPGMTDTSTWATLTFTDHGTNVVDITMSVLSGVMQPGPYVNDWWFNGDALAQSANFLNTGGVNANLNICNNCANGSASGSYDGIFNFVNANPGELKQGSSSFWTATVGVGQILSVADFQFLSDPQGSQSLFYAAVHVQGNGVSEKGGACVSGTEGCEPPGTPEGNPTPEPGTLALLGLGLGLLAYRRRTT</sequence>
<dbReference type="AlphaFoldDB" id="A0A6L6QJR5"/>
<keyword evidence="1" id="KW-0732">Signal</keyword>
<evidence type="ECO:0000313" key="4">
    <source>
        <dbReference type="Proteomes" id="UP000472320"/>
    </source>
</evidence>
<evidence type="ECO:0000313" key="3">
    <source>
        <dbReference type="EMBL" id="MTW12718.1"/>
    </source>
</evidence>
<keyword evidence="4" id="KW-1185">Reference proteome</keyword>
<feature type="chain" id="PRO_5027035570" evidence="1">
    <location>
        <begin position="25"/>
        <end position="236"/>
    </location>
</feature>
<evidence type="ECO:0000256" key="1">
    <source>
        <dbReference type="SAM" id="SignalP"/>
    </source>
</evidence>
<comment type="caution">
    <text evidence="3">The sequence shown here is derived from an EMBL/GenBank/DDBJ whole genome shotgun (WGS) entry which is preliminary data.</text>
</comment>
<reference evidence="3 4" key="1">
    <citation type="submission" date="2019-11" db="EMBL/GenBank/DDBJ databases">
        <title>Type strains purchased from KCTC, JCM and DSMZ.</title>
        <authorList>
            <person name="Lu H."/>
        </authorList>
    </citation>
    <scope>NUCLEOTIDE SEQUENCE [LARGE SCALE GENOMIC DNA]</scope>
    <source>
        <strain evidence="3 4">JCM 31587</strain>
    </source>
</reference>
<protein>
    <submittedName>
        <fullName evidence="3">PEP-CTERM sorting domain-containing protein</fullName>
    </submittedName>
</protein>
<gene>
    <name evidence="3" type="ORF">GM658_19095</name>
</gene>
<organism evidence="3 4">
    <name type="scientific">Massilia eburnea</name>
    <dbReference type="NCBI Taxonomy" id="1776165"/>
    <lineage>
        <taxon>Bacteria</taxon>
        <taxon>Pseudomonadati</taxon>
        <taxon>Pseudomonadota</taxon>
        <taxon>Betaproteobacteria</taxon>
        <taxon>Burkholderiales</taxon>
        <taxon>Oxalobacteraceae</taxon>
        <taxon>Telluria group</taxon>
        <taxon>Massilia</taxon>
    </lineage>
</organism>
<dbReference type="RefSeq" id="WP_155455638.1">
    <property type="nucleotide sequence ID" value="NZ_WNKX01000015.1"/>
</dbReference>
<dbReference type="EMBL" id="WNKX01000015">
    <property type="protein sequence ID" value="MTW12718.1"/>
    <property type="molecule type" value="Genomic_DNA"/>
</dbReference>
<accession>A0A6L6QJR5</accession>
<dbReference type="NCBIfam" id="TIGR02595">
    <property type="entry name" value="PEP_CTERM"/>
    <property type="match status" value="1"/>
</dbReference>
<name>A0A6L6QJR5_9BURK</name>
<evidence type="ECO:0000259" key="2">
    <source>
        <dbReference type="Pfam" id="PF07589"/>
    </source>
</evidence>
<feature type="domain" description="Ice-binding protein C-terminal" evidence="2">
    <location>
        <begin position="212"/>
        <end position="234"/>
    </location>
</feature>
<dbReference type="InterPro" id="IPR013424">
    <property type="entry name" value="Ice-binding_C"/>
</dbReference>
<proteinExistence type="predicted"/>
<dbReference type="OrthoDB" id="9182264at2"/>
<dbReference type="Pfam" id="PF07589">
    <property type="entry name" value="PEP-CTERM"/>
    <property type="match status" value="1"/>
</dbReference>